<gene>
    <name evidence="1" type="ORF">VCHENC02_3511</name>
</gene>
<sequence length="38" mass="4438">MIQTPLSPCLEGYDDQIIWWQNHITLDTPCEQQYGKTA</sequence>
<evidence type="ECO:0000313" key="1">
    <source>
        <dbReference type="EMBL" id="EKM30778.1"/>
    </source>
</evidence>
<organism evidence="1 2">
    <name type="scientific">Vibrio harveyi</name>
    <name type="common">Beneckea harveyi</name>
    <dbReference type="NCBI Taxonomy" id="669"/>
    <lineage>
        <taxon>Bacteria</taxon>
        <taxon>Pseudomonadati</taxon>
        <taxon>Pseudomonadota</taxon>
        <taxon>Gammaproteobacteria</taxon>
        <taxon>Vibrionales</taxon>
        <taxon>Vibrionaceae</taxon>
        <taxon>Vibrio</taxon>
    </lineage>
</organism>
<name>A0A454CWL1_VIBHA</name>
<dbReference type="AlphaFoldDB" id="A0A454CWL1"/>
<proteinExistence type="predicted"/>
<comment type="caution">
    <text evidence="1">The sequence shown here is derived from an EMBL/GenBank/DDBJ whole genome shotgun (WGS) entry which is preliminary data.</text>
</comment>
<reference evidence="1 2" key="1">
    <citation type="submission" date="2012-10" db="EMBL/GenBank/DDBJ databases">
        <title>Genome sequence of Vibrio Cholerae HENC-02.</title>
        <authorList>
            <person name="Eppinger M."/>
            <person name="Hasan N.A."/>
            <person name="Sengamalay N."/>
            <person name="Hine E."/>
            <person name="Su Q."/>
            <person name="Daugherty S.C."/>
            <person name="Young S."/>
            <person name="Sadzewicz L."/>
            <person name="Tallon L."/>
            <person name="Cebula T.A."/>
            <person name="Ravel J."/>
            <person name="Colwell R.R."/>
        </authorList>
    </citation>
    <scope>NUCLEOTIDE SEQUENCE [LARGE SCALE GENOMIC DNA]</scope>
    <source>
        <strain evidence="1 2">HENC-02</strain>
    </source>
</reference>
<dbReference type="Proteomes" id="UP000008367">
    <property type="component" value="Unassembled WGS sequence"/>
</dbReference>
<accession>A0A454CWL1</accession>
<protein>
    <submittedName>
        <fullName evidence="1">Uncharacterized protein</fullName>
    </submittedName>
</protein>
<dbReference type="EMBL" id="AJSR01001493">
    <property type="protein sequence ID" value="EKM30778.1"/>
    <property type="molecule type" value="Genomic_DNA"/>
</dbReference>
<evidence type="ECO:0000313" key="2">
    <source>
        <dbReference type="Proteomes" id="UP000008367"/>
    </source>
</evidence>